<dbReference type="AlphaFoldDB" id="A0A0H3GXR0"/>
<proteinExistence type="predicted"/>
<dbReference type="Gene3D" id="3.10.450.50">
    <property type="match status" value="1"/>
</dbReference>
<reference evidence="1 2" key="1">
    <citation type="journal article" date="2012" name="J. Bacteriol.">
        <title>Complete genome sequence of Klebsiella oxytoca KCTC 1686, used in production of 2,3-butanediol.</title>
        <authorList>
            <person name="Shin S.H."/>
            <person name="Kim S."/>
            <person name="Kim J.Y."/>
            <person name="Lee S."/>
            <person name="Um Y."/>
            <person name="Oh M.K."/>
            <person name="Kim Y.R."/>
            <person name="Lee J."/>
            <person name="Yang K.S."/>
        </authorList>
    </citation>
    <scope>NUCLEOTIDE SEQUENCE [LARGE SCALE GENOMIC DNA]</scope>
    <source>
        <strain evidence="2">ATCC 8724 / DSM 4798 / JCM 20051 / NBRC 3318 / NRRL B-199 / KCTC 1686</strain>
    </source>
</reference>
<dbReference type="PATRIC" id="fig|1006551.4.peg.203"/>
<dbReference type="InterPro" id="IPR032710">
    <property type="entry name" value="NTF2-like_dom_sf"/>
</dbReference>
<gene>
    <name evidence="1" type="ordered locus">KOX_01025</name>
</gene>
<dbReference type="KEGG" id="kox:KOX_01025"/>
<dbReference type="HOGENOM" id="CLU_127523_0_1_6"/>
<sequence length="125" mass="14057">MNRYIAEVIAAHVAIENWLNQGEGSADALMRRFSPDFTMIPINGMRMDHQAVSAFFHGARASRPGLKIVVDSAVILAEWCDGAAVSYREIHALPGKAETARWSTVLFRLQEEKIIWWHLHETAIA</sequence>
<protein>
    <submittedName>
        <fullName evidence="1">Putative cytoplasmic protein</fullName>
    </submittedName>
</protein>
<evidence type="ECO:0000313" key="2">
    <source>
        <dbReference type="Proteomes" id="UP000007843"/>
    </source>
</evidence>
<accession>A0A0H3GXR0</accession>
<dbReference type="RefSeq" id="WP_014226584.1">
    <property type="nucleotide sequence ID" value="NC_016612.1"/>
</dbReference>
<dbReference type="EMBL" id="CP003218">
    <property type="protein sequence ID" value="AEX01950.1"/>
    <property type="molecule type" value="Genomic_DNA"/>
</dbReference>
<dbReference type="PIRSF" id="PIRSF029394">
    <property type="entry name" value="UCP029394"/>
    <property type="match status" value="1"/>
</dbReference>
<name>A0A0H3GXR0_KLEM8</name>
<evidence type="ECO:0000313" key="1">
    <source>
        <dbReference type="EMBL" id="AEX01950.1"/>
    </source>
</evidence>
<organism evidence="1 2">
    <name type="scientific">Klebsiella michiganensis (strain ATCC 8724 / DSM 4798 / JCM 20051 / NBRC 3318 / NRRL B-199 / KCTC 1686 / BUCSAV 143 / CCM 1901)</name>
    <dbReference type="NCBI Taxonomy" id="1006551"/>
    <lineage>
        <taxon>Bacteria</taxon>
        <taxon>Pseudomonadati</taxon>
        <taxon>Pseudomonadota</taxon>
        <taxon>Gammaproteobacteria</taxon>
        <taxon>Enterobacterales</taxon>
        <taxon>Enterobacteriaceae</taxon>
        <taxon>Klebsiella/Raoultella group</taxon>
        <taxon>Klebsiella</taxon>
    </lineage>
</organism>
<dbReference type="Proteomes" id="UP000007843">
    <property type="component" value="Chromosome"/>
</dbReference>
<dbReference type="SUPFAM" id="SSF54427">
    <property type="entry name" value="NTF2-like"/>
    <property type="match status" value="1"/>
</dbReference>
<dbReference type="InterPro" id="IPR016918">
    <property type="entry name" value="UCP029394"/>
</dbReference>